<dbReference type="SUPFAM" id="SSF47240">
    <property type="entry name" value="Ferritin-like"/>
    <property type="match status" value="1"/>
</dbReference>
<comment type="caution">
    <text evidence="2">The sequence shown here is derived from an EMBL/GenBank/DDBJ whole genome shotgun (WGS) entry which is preliminary data.</text>
</comment>
<dbReference type="GO" id="GO:0016491">
    <property type="term" value="F:oxidoreductase activity"/>
    <property type="evidence" value="ECO:0007669"/>
    <property type="project" value="InterPro"/>
</dbReference>
<proteinExistence type="predicted"/>
<dbReference type="CDD" id="cd07908">
    <property type="entry name" value="Mn_catalase_like"/>
    <property type="match status" value="1"/>
</dbReference>
<evidence type="ECO:0000259" key="1">
    <source>
        <dbReference type="Pfam" id="PF02915"/>
    </source>
</evidence>
<keyword evidence="3" id="KW-1185">Reference proteome</keyword>
<dbReference type="InterPro" id="IPR009078">
    <property type="entry name" value="Ferritin-like_SF"/>
</dbReference>
<dbReference type="InterPro" id="IPR012347">
    <property type="entry name" value="Ferritin-like"/>
</dbReference>
<dbReference type="EMBL" id="JACOPQ010000003">
    <property type="protein sequence ID" value="MBC5736316.1"/>
    <property type="molecule type" value="Genomic_DNA"/>
</dbReference>
<dbReference type="Pfam" id="PF02915">
    <property type="entry name" value="Rubrerythrin"/>
    <property type="match status" value="1"/>
</dbReference>
<dbReference type="InterPro" id="IPR003251">
    <property type="entry name" value="Rr_diiron-bd_dom"/>
</dbReference>
<sequence length="180" mass="20851">MEEERCGFTAYHAQAPYPAVQAMGRNQRYAEAMLGNIGSANSEMSAVGLYFYDHLVTAEIPEVSEVFHKVSMVEMRHLEIFGTLARQLGADPRLWCRQGGRYTWWTPGFLHYSQKLGPLLQVAIRDEQATVRKYQEQCRWIGDQNVVENLQRIIQDERVHLEIFHCLMESYGGIETKRRP</sequence>
<dbReference type="AlphaFoldDB" id="A0A8J6JBB8"/>
<dbReference type="Proteomes" id="UP000607645">
    <property type="component" value="Unassembled WGS sequence"/>
</dbReference>
<gene>
    <name evidence="2" type="ORF">H8S62_04740</name>
</gene>
<name>A0A8J6JBB8_9FIRM</name>
<organism evidence="2 3">
    <name type="scientific">Lawsonibacter faecis</name>
    <dbReference type="NCBI Taxonomy" id="2763052"/>
    <lineage>
        <taxon>Bacteria</taxon>
        <taxon>Bacillati</taxon>
        <taxon>Bacillota</taxon>
        <taxon>Clostridia</taxon>
        <taxon>Eubacteriales</taxon>
        <taxon>Oscillospiraceae</taxon>
        <taxon>Lawsonibacter</taxon>
    </lineage>
</organism>
<dbReference type="Gene3D" id="1.20.1260.10">
    <property type="match status" value="2"/>
</dbReference>
<dbReference type="GO" id="GO:0046872">
    <property type="term" value="F:metal ion binding"/>
    <property type="evidence" value="ECO:0007669"/>
    <property type="project" value="InterPro"/>
</dbReference>
<evidence type="ECO:0000313" key="3">
    <source>
        <dbReference type="Proteomes" id="UP000607645"/>
    </source>
</evidence>
<accession>A0A8J6JBB8</accession>
<dbReference type="RefSeq" id="WP_155147860.1">
    <property type="nucleotide sequence ID" value="NZ_JACOPQ010000003.1"/>
</dbReference>
<evidence type="ECO:0000313" key="2">
    <source>
        <dbReference type="EMBL" id="MBC5736316.1"/>
    </source>
</evidence>
<reference evidence="2" key="1">
    <citation type="submission" date="2020-08" db="EMBL/GenBank/DDBJ databases">
        <title>Genome public.</title>
        <authorList>
            <person name="Liu C."/>
            <person name="Sun Q."/>
        </authorList>
    </citation>
    <scope>NUCLEOTIDE SEQUENCE</scope>
    <source>
        <strain evidence="2">NSJ-52</strain>
    </source>
</reference>
<feature type="domain" description="Rubrerythrin diiron-binding" evidence="1">
    <location>
        <begin position="41"/>
        <end position="167"/>
    </location>
</feature>
<protein>
    <submittedName>
        <fullName evidence="2">Rubrerythrin family protein</fullName>
    </submittedName>
</protein>